<dbReference type="Gene3D" id="3.30.1390.10">
    <property type="match status" value="1"/>
</dbReference>
<name>A0A840DGJ5_9MICO</name>
<comment type="caution">
    <text evidence="2">The sequence shown here is derived from an EMBL/GenBank/DDBJ whole genome shotgun (WGS) entry which is preliminary data.</text>
</comment>
<organism evidence="2 3">
    <name type="scientific">Canibacter oris</name>
    <dbReference type="NCBI Taxonomy" id="1365628"/>
    <lineage>
        <taxon>Bacteria</taxon>
        <taxon>Bacillati</taxon>
        <taxon>Actinomycetota</taxon>
        <taxon>Actinomycetes</taxon>
        <taxon>Micrococcales</taxon>
        <taxon>Microbacteriaceae</taxon>
        <taxon>Canibacter</taxon>
    </lineage>
</organism>
<dbReference type="GO" id="GO:0006508">
    <property type="term" value="P:proteolysis"/>
    <property type="evidence" value="ECO:0007669"/>
    <property type="project" value="UniProtKB-KW"/>
</dbReference>
<feature type="domain" description="Adaptor protein ClpS core" evidence="1">
    <location>
        <begin position="8"/>
        <end position="83"/>
    </location>
</feature>
<dbReference type="Pfam" id="PF02617">
    <property type="entry name" value="ClpS"/>
    <property type="match status" value="1"/>
</dbReference>
<dbReference type="SUPFAM" id="SSF54736">
    <property type="entry name" value="ClpS-like"/>
    <property type="match status" value="1"/>
</dbReference>
<accession>A0A840DGJ5</accession>
<evidence type="ECO:0000313" key="2">
    <source>
        <dbReference type="EMBL" id="MBB4070823.1"/>
    </source>
</evidence>
<keyword evidence="2" id="KW-0645">Protease</keyword>
<evidence type="ECO:0000259" key="1">
    <source>
        <dbReference type="Pfam" id="PF02617"/>
    </source>
</evidence>
<dbReference type="GO" id="GO:0008233">
    <property type="term" value="F:peptidase activity"/>
    <property type="evidence" value="ECO:0007669"/>
    <property type="project" value="UniProtKB-KW"/>
</dbReference>
<dbReference type="RefSeq" id="WP_124824000.1">
    <property type="nucleotide sequence ID" value="NZ_JACIFD010000001.1"/>
</dbReference>
<dbReference type="InterPro" id="IPR014719">
    <property type="entry name" value="Ribosomal_bL12_C/ClpS-like"/>
</dbReference>
<reference evidence="2" key="1">
    <citation type="submission" date="2020-08" db="EMBL/GenBank/DDBJ databases">
        <title>Sequencing the genomes of 1000 actinobacteria strains.</title>
        <authorList>
            <person name="Klenk H.-P."/>
        </authorList>
    </citation>
    <scope>NUCLEOTIDE SEQUENCE [LARGE SCALE GENOMIC DNA]</scope>
    <source>
        <strain evidence="2">DSM 27064</strain>
    </source>
</reference>
<gene>
    <name evidence="2" type="ORF">F5897_000099</name>
</gene>
<dbReference type="Proteomes" id="UP000571183">
    <property type="component" value="Unassembled WGS sequence"/>
</dbReference>
<dbReference type="EMBL" id="JACIFD010000001">
    <property type="protein sequence ID" value="MBB4070823.1"/>
    <property type="molecule type" value="Genomic_DNA"/>
</dbReference>
<evidence type="ECO:0000313" key="3">
    <source>
        <dbReference type="Proteomes" id="UP000571183"/>
    </source>
</evidence>
<protein>
    <submittedName>
        <fullName evidence="2">ATP-dependent Clp protease adapter protein ClpS</fullName>
    </submittedName>
</protein>
<keyword evidence="2" id="KW-0378">Hydrolase</keyword>
<dbReference type="AlphaFoldDB" id="A0A840DGJ5"/>
<sequence>MTETHENGYWRVTIFDDDVNLASYVTMVLVHELHLAVPDAESTVEKISGLGDATVFAGFEDDCQRLVTTLHSYGLQAKMAPLEASGSTWN</sequence>
<keyword evidence="3" id="KW-1185">Reference proteome</keyword>
<proteinExistence type="predicted"/>
<dbReference type="InterPro" id="IPR003769">
    <property type="entry name" value="ClpS_core"/>
</dbReference>
<dbReference type="GO" id="GO:0030163">
    <property type="term" value="P:protein catabolic process"/>
    <property type="evidence" value="ECO:0007669"/>
    <property type="project" value="InterPro"/>
</dbReference>